<accession>A0A6H0KK25</accession>
<dbReference type="AlphaFoldDB" id="A0A6H0KK25"/>
<organism evidence="2 3">
    <name type="scientific">Bacteroides faecium</name>
    <dbReference type="NCBI Taxonomy" id="2715212"/>
    <lineage>
        <taxon>Bacteria</taxon>
        <taxon>Pseudomonadati</taxon>
        <taxon>Bacteroidota</taxon>
        <taxon>Bacteroidia</taxon>
        <taxon>Bacteroidales</taxon>
        <taxon>Bacteroidaceae</taxon>
        <taxon>Bacteroides</taxon>
    </lineage>
</organism>
<dbReference type="RefSeq" id="WP_167961111.1">
    <property type="nucleotide sequence ID" value="NZ_CP050831.1"/>
</dbReference>
<dbReference type="EMBL" id="CP050831">
    <property type="protein sequence ID" value="QIU93720.1"/>
    <property type="molecule type" value="Genomic_DNA"/>
</dbReference>
<protein>
    <submittedName>
        <fullName evidence="2">DUF4348 domain-containing protein</fullName>
    </submittedName>
</protein>
<dbReference type="Gene3D" id="3.10.450.410">
    <property type="match status" value="1"/>
</dbReference>
<keyword evidence="1" id="KW-0732">Signal</keyword>
<proteinExistence type="predicted"/>
<keyword evidence="3" id="KW-1185">Reference proteome</keyword>
<evidence type="ECO:0000313" key="3">
    <source>
        <dbReference type="Proteomes" id="UP000501780"/>
    </source>
</evidence>
<evidence type="ECO:0000313" key="2">
    <source>
        <dbReference type="EMBL" id="QIU93720.1"/>
    </source>
</evidence>
<feature type="signal peptide" evidence="1">
    <location>
        <begin position="1"/>
        <end position="25"/>
    </location>
</feature>
<feature type="chain" id="PRO_5026114679" evidence="1">
    <location>
        <begin position="26"/>
        <end position="185"/>
    </location>
</feature>
<dbReference type="Proteomes" id="UP000501780">
    <property type="component" value="Chromosome"/>
</dbReference>
<dbReference type="Pfam" id="PF22057">
    <property type="entry name" value="BACOVA_00961-like"/>
    <property type="match status" value="1"/>
</dbReference>
<gene>
    <name evidence="2" type="ORF">BacF7301_05960</name>
</gene>
<sequence length="185" mass="21232">MEVKRYLFSLLASVLLAGVSLNSYGSDSMSEAGNETAQQQEDFKMFLDKFTSSAAFQYTRIKFPLKTPITLLADDGETEKTFPFTKEKWPLLDSETMKEERISQEEGGIYVSKFTVNEPKHKVFEAGYEESEIDLRVEFELSSDGKWYVVDCYTGWYGYDLPVGELKQTIEHVKEENAAFKELHP</sequence>
<reference evidence="2 3" key="1">
    <citation type="submission" date="2020-03" db="EMBL/GenBank/DDBJ databases">
        <title>Genomic analysis of Bacteroides faecium CBA7301.</title>
        <authorList>
            <person name="Kim J."/>
            <person name="Roh S.W."/>
        </authorList>
    </citation>
    <scope>NUCLEOTIDE SEQUENCE [LARGE SCALE GENOMIC DNA]</scope>
    <source>
        <strain evidence="2 3">CBA7301</strain>
    </source>
</reference>
<name>A0A6H0KK25_9BACE</name>
<dbReference type="KEGG" id="bfc:BacF7301_05960"/>
<evidence type="ECO:0000256" key="1">
    <source>
        <dbReference type="SAM" id="SignalP"/>
    </source>
</evidence>
<dbReference type="InterPro" id="IPR054298">
    <property type="entry name" value="BACOVA_00961-like"/>
</dbReference>